<dbReference type="RefSeq" id="WP_343762734.1">
    <property type="nucleotide sequence ID" value="NZ_BAAAFG010000001.1"/>
</dbReference>
<comment type="caution">
    <text evidence="2">The sequence shown here is derived from an EMBL/GenBank/DDBJ whole genome shotgun (WGS) entry which is preliminary data.</text>
</comment>
<evidence type="ECO:0000313" key="2">
    <source>
        <dbReference type="EMBL" id="GAA0871093.1"/>
    </source>
</evidence>
<dbReference type="EMBL" id="BAAAFG010000001">
    <property type="protein sequence ID" value="GAA0871093.1"/>
    <property type="molecule type" value="Genomic_DNA"/>
</dbReference>
<dbReference type="Proteomes" id="UP001500507">
    <property type="component" value="Unassembled WGS sequence"/>
</dbReference>
<keyword evidence="1" id="KW-1133">Transmembrane helix</keyword>
<evidence type="ECO:0000256" key="1">
    <source>
        <dbReference type="SAM" id="Phobius"/>
    </source>
</evidence>
<reference evidence="2 3" key="1">
    <citation type="journal article" date="2019" name="Int. J. Syst. Evol. Microbiol.">
        <title>The Global Catalogue of Microorganisms (GCM) 10K type strain sequencing project: providing services to taxonomists for standard genome sequencing and annotation.</title>
        <authorList>
            <consortium name="The Broad Institute Genomics Platform"/>
            <consortium name="The Broad Institute Genome Sequencing Center for Infectious Disease"/>
            <person name="Wu L."/>
            <person name="Ma J."/>
        </authorList>
    </citation>
    <scope>NUCLEOTIDE SEQUENCE [LARGE SCALE GENOMIC DNA]</scope>
    <source>
        <strain evidence="2 3">JCM 16082</strain>
    </source>
</reference>
<keyword evidence="1" id="KW-0812">Transmembrane</keyword>
<feature type="transmembrane region" description="Helical" evidence="1">
    <location>
        <begin position="76"/>
        <end position="99"/>
    </location>
</feature>
<sequence>MKKEVLNFCDNYVKKRIQGISHQMKDIQLDITAETKSSAGDKHETGRAMMQLEREKLGNYLAEAEKMQRILQKVNLSKTSVVSLGSLVVTSGMICFIAVSAGKTVLNNQPVYCISMATPVAQAMMGKGVGASFVINGKTHTIQEIH</sequence>
<keyword evidence="1" id="KW-0472">Membrane</keyword>
<evidence type="ECO:0000313" key="3">
    <source>
        <dbReference type="Proteomes" id="UP001500507"/>
    </source>
</evidence>
<protein>
    <recommendedName>
        <fullName evidence="4">3-oxoacyl-ACP synthase</fullName>
    </recommendedName>
</protein>
<proteinExistence type="predicted"/>
<accession>A0ABN1MDB1</accession>
<organism evidence="2 3">
    <name type="scientific">Gangjinia marincola</name>
    <dbReference type="NCBI Taxonomy" id="578463"/>
    <lineage>
        <taxon>Bacteria</taxon>
        <taxon>Pseudomonadati</taxon>
        <taxon>Bacteroidota</taxon>
        <taxon>Flavobacteriia</taxon>
        <taxon>Flavobacteriales</taxon>
        <taxon>Flavobacteriaceae</taxon>
        <taxon>Gangjinia</taxon>
    </lineage>
</organism>
<gene>
    <name evidence="2" type="ORF">GCM10009117_02380</name>
</gene>
<evidence type="ECO:0008006" key="4">
    <source>
        <dbReference type="Google" id="ProtNLM"/>
    </source>
</evidence>
<name>A0ABN1MDB1_9FLAO</name>
<keyword evidence="3" id="KW-1185">Reference proteome</keyword>